<dbReference type="Gene3D" id="1.50.10.10">
    <property type="match status" value="1"/>
</dbReference>
<evidence type="ECO:0000256" key="1">
    <source>
        <dbReference type="ARBA" id="ARBA00007072"/>
    </source>
</evidence>
<dbReference type="InterPro" id="IPR004197">
    <property type="entry name" value="Cellulase_Ig-like"/>
</dbReference>
<accession>A0A2U3JW76</accession>
<feature type="signal peptide" evidence="6">
    <location>
        <begin position="1"/>
        <end position="23"/>
    </location>
</feature>
<dbReference type="SUPFAM" id="SSF48208">
    <property type="entry name" value="Six-hairpin glycosidases"/>
    <property type="match status" value="1"/>
</dbReference>
<feature type="domain" description="Glycoside hydrolase family 9" evidence="7">
    <location>
        <begin position="127"/>
        <end position="554"/>
    </location>
</feature>
<dbReference type="AlphaFoldDB" id="A0A2U3JW76"/>
<keyword evidence="5" id="KW-0624">Polysaccharide degradation</keyword>
<dbReference type="GO" id="GO:0000272">
    <property type="term" value="P:polysaccharide catabolic process"/>
    <property type="evidence" value="ECO:0007669"/>
    <property type="project" value="UniProtKB-KW"/>
</dbReference>
<evidence type="ECO:0000256" key="5">
    <source>
        <dbReference type="ARBA" id="ARBA00023326"/>
    </source>
</evidence>
<dbReference type="InterPro" id="IPR012341">
    <property type="entry name" value="6hp_glycosidase-like_sf"/>
</dbReference>
<dbReference type="Pfam" id="PF02927">
    <property type="entry name" value="CelD_N"/>
    <property type="match status" value="1"/>
</dbReference>
<evidence type="ECO:0000256" key="4">
    <source>
        <dbReference type="ARBA" id="ARBA00023295"/>
    </source>
</evidence>
<dbReference type="InterPro" id="IPR014756">
    <property type="entry name" value="Ig_E-set"/>
</dbReference>
<keyword evidence="6" id="KW-0732">Signal</keyword>
<feature type="chain" id="PRO_5015619464" evidence="6">
    <location>
        <begin position="24"/>
        <end position="614"/>
    </location>
</feature>
<evidence type="ECO:0000313" key="10">
    <source>
        <dbReference type="Proteomes" id="UP000238701"/>
    </source>
</evidence>
<dbReference type="Gene3D" id="2.60.40.10">
    <property type="entry name" value="Immunoglobulins"/>
    <property type="match status" value="1"/>
</dbReference>
<organism evidence="9 10">
    <name type="scientific">Candidatus Sulfotelmatobacter kueseliae</name>
    <dbReference type="NCBI Taxonomy" id="2042962"/>
    <lineage>
        <taxon>Bacteria</taxon>
        <taxon>Pseudomonadati</taxon>
        <taxon>Acidobacteriota</taxon>
        <taxon>Terriglobia</taxon>
        <taxon>Terriglobales</taxon>
        <taxon>Candidatus Korobacteraceae</taxon>
        <taxon>Candidatus Sulfotelmatobacter</taxon>
    </lineage>
</organism>
<dbReference type="EC" id="3.2.1.21" evidence="9"/>
<dbReference type="CDD" id="cd02850">
    <property type="entry name" value="E_set_Cellulase_N"/>
    <property type="match status" value="1"/>
</dbReference>
<proteinExistence type="inferred from homology"/>
<reference evidence="10" key="1">
    <citation type="submission" date="2018-02" db="EMBL/GenBank/DDBJ databases">
        <authorList>
            <person name="Hausmann B."/>
        </authorList>
    </citation>
    <scope>NUCLEOTIDE SEQUENCE [LARGE SCALE GENOMIC DNA]</scope>
    <source>
        <strain evidence="10">Peat soil MAG SbA1</strain>
    </source>
</reference>
<protein>
    <submittedName>
        <fullName evidence="9">Beta-glucosidase family 9</fullName>
        <ecNumber evidence="9">3.2.1.21</ecNumber>
    </submittedName>
</protein>
<dbReference type="GO" id="GO:0008810">
    <property type="term" value="F:cellulase activity"/>
    <property type="evidence" value="ECO:0007669"/>
    <property type="project" value="InterPro"/>
</dbReference>
<keyword evidence="2 9" id="KW-0378">Hydrolase</keyword>
<gene>
    <name evidence="9" type="ORF">SBA1_100100</name>
</gene>
<dbReference type="InterPro" id="IPR008928">
    <property type="entry name" value="6-hairpin_glycosidase_sf"/>
</dbReference>
<dbReference type="InterPro" id="IPR013783">
    <property type="entry name" value="Ig-like_fold"/>
</dbReference>
<dbReference type="EMBL" id="OMOD01000002">
    <property type="protein sequence ID" value="SPF31664.1"/>
    <property type="molecule type" value="Genomic_DNA"/>
</dbReference>
<dbReference type="PANTHER" id="PTHR22298">
    <property type="entry name" value="ENDO-1,4-BETA-GLUCANASE"/>
    <property type="match status" value="1"/>
</dbReference>
<keyword evidence="4 9" id="KW-0326">Glycosidase</keyword>
<name>A0A2U3JW76_9BACT</name>
<dbReference type="GO" id="GO:0008422">
    <property type="term" value="F:beta-glucosidase activity"/>
    <property type="evidence" value="ECO:0007669"/>
    <property type="project" value="UniProtKB-EC"/>
</dbReference>
<evidence type="ECO:0000313" key="9">
    <source>
        <dbReference type="EMBL" id="SPF31664.1"/>
    </source>
</evidence>
<evidence type="ECO:0000259" key="7">
    <source>
        <dbReference type="Pfam" id="PF00759"/>
    </source>
</evidence>
<dbReference type="InterPro" id="IPR001701">
    <property type="entry name" value="Glyco_hydro_9"/>
</dbReference>
<evidence type="ECO:0000256" key="6">
    <source>
        <dbReference type="SAM" id="SignalP"/>
    </source>
</evidence>
<evidence type="ECO:0000256" key="3">
    <source>
        <dbReference type="ARBA" id="ARBA00023277"/>
    </source>
</evidence>
<evidence type="ECO:0000256" key="2">
    <source>
        <dbReference type="ARBA" id="ARBA00022801"/>
    </source>
</evidence>
<dbReference type="SUPFAM" id="SSF81296">
    <property type="entry name" value="E set domains"/>
    <property type="match status" value="1"/>
</dbReference>
<dbReference type="Pfam" id="PF00759">
    <property type="entry name" value="Glyco_hydro_9"/>
    <property type="match status" value="1"/>
</dbReference>
<dbReference type="OrthoDB" id="9808897at2"/>
<sequence>MKRHLFLILVCSWPLIFSSPSLAGELKILTNHLGYEINGPKHAVILGKAGDSVSNCGLKDYVTDQQVLSVAVKTAGPVQKWRDWYFWTLDFDSFATEGMYYLECGAGAANVRSFPFLVQRDLLERNTMQDVIFYFKDERSAGDYDKADSHLKFEGTKQGVVDAHGGWWDATGDYGKHFSHLSFSTYFNPQQIPLAVYSLLESYEQTKLRGLEGFARYQPHLLEEAMFGADYLVRMKVAGGSFYRSVSTGSVKQLPEERRIAGEMKRFGIEAAPGQGAKDMLESASSDLEYEVSYRSGGGIAVAALAMASAYPVSGQFSSADYLKAAEDAFDYLEKDNLKLINDGKENIVDDYCALAAATELYRATHKDKYKLAADRRAKSLMARQISAGGYKNYWRADDGERPFFHASDGGLPVVSLLYYSEIADAATKQQVLDVVKKSLQFELALTAEVNNPFGYSREYVQDKTGARRTSFFFPHTSDAAPWWQGENARLASVATAARLAERVFSTDAAFSAQLETFATNQLNWILGENPFDSCMLNGVGRNNPPYMYFDSWEFTNAPGGISNGITSGFKDESDIDYLLPYRQTGADNDWRWGEQWLPHASWYLLAVASGEAK</sequence>
<dbReference type="Proteomes" id="UP000238701">
    <property type="component" value="Unassembled WGS sequence"/>
</dbReference>
<evidence type="ECO:0000259" key="8">
    <source>
        <dbReference type="Pfam" id="PF02927"/>
    </source>
</evidence>
<comment type="similarity">
    <text evidence="1">Belongs to the glycosyl hydrolase 9 (cellulase E) family.</text>
</comment>
<keyword evidence="3" id="KW-0119">Carbohydrate metabolism</keyword>
<feature type="domain" description="Cellulase Ig-like" evidence="8">
    <location>
        <begin position="27"/>
        <end position="105"/>
    </location>
</feature>